<protein>
    <submittedName>
        <fullName evidence="2">Uncharacterized protein</fullName>
    </submittedName>
</protein>
<keyword evidence="3" id="KW-1185">Reference proteome</keyword>
<keyword evidence="1" id="KW-1133">Transmembrane helix</keyword>
<comment type="caution">
    <text evidence="2">The sequence shown here is derived from an EMBL/GenBank/DDBJ whole genome shotgun (WGS) entry which is preliminary data.</text>
</comment>
<gene>
    <name evidence="2" type="ORF">BKA67DRAFT_558981</name>
</gene>
<evidence type="ECO:0000313" key="2">
    <source>
        <dbReference type="EMBL" id="KAH6658761.1"/>
    </source>
</evidence>
<evidence type="ECO:0000256" key="1">
    <source>
        <dbReference type="SAM" id="Phobius"/>
    </source>
</evidence>
<dbReference type="Proteomes" id="UP000758603">
    <property type="component" value="Unassembled WGS sequence"/>
</dbReference>
<organism evidence="2 3">
    <name type="scientific">Truncatella angustata</name>
    <dbReference type="NCBI Taxonomy" id="152316"/>
    <lineage>
        <taxon>Eukaryota</taxon>
        <taxon>Fungi</taxon>
        <taxon>Dikarya</taxon>
        <taxon>Ascomycota</taxon>
        <taxon>Pezizomycotina</taxon>
        <taxon>Sordariomycetes</taxon>
        <taxon>Xylariomycetidae</taxon>
        <taxon>Amphisphaeriales</taxon>
        <taxon>Sporocadaceae</taxon>
        <taxon>Truncatella</taxon>
    </lineage>
</organism>
<dbReference type="GeneID" id="70131249"/>
<name>A0A9P9A309_9PEZI</name>
<proteinExistence type="predicted"/>
<sequence length="125" mass="13549">MATFRNLPNVVSTAFGLLCITSAIPFIGIPVPTKSWVIYYAEKNKWLSELSGRRLSPKQAGYAGALLRVTVGICCMHPVTREAALVLNGVVVSRGTVLAHRDGRPMSPQWIMLSAIALCLVLGRL</sequence>
<keyword evidence="1" id="KW-0472">Membrane</keyword>
<dbReference type="RefSeq" id="XP_045962995.1">
    <property type="nucleotide sequence ID" value="XM_046102357.1"/>
</dbReference>
<dbReference type="EMBL" id="JAGPXC010000002">
    <property type="protein sequence ID" value="KAH6658761.1"/>
    <property type="molecule type" value="Genomic_DNA"/>
</dbReference>
<accession>A0A9P9A309</accession>
<dbReference type="OrthoDB" id="2988756at2759"/>
<feature type="transmembrane region" description="Helical" evidence="1">
    <location>
        <begin position="107"/>
        <end position="123"/>
    </location>
</feature>
<keyword evidence="1" id="KW-0812">Transmembrane</keyword>
<feature type="transmembrane region" description="Helical" evidence="1">
    <location>
        <begin position="14"/>
        <end position="39"/>
    </location>
</feature>
<evidence type="ECO:0000313" key="3">
    <source>
        <dbReference type="Proteomes" id="UP000758603"/>
    </source>
</evidence>
<dbReference type="AlphaFoldDB" id="A0A9P9A309"/>
<reference evidence="2" key="1">
    <citation type="journal article" date="2021" name="Nat. Commun.">
        <title>Genetic determinants of endophytism in the Arabidopsis root mycobiome.</title>
        <authorList>
            <person name="Mesny F."/>
            <person name="Miyauchi S."/>
            <person name="Thiergart T."/>
            <person name="Pickel B."/>
            <person name="Atanasova L."/>
            <person name="Karlsson M."/>
            <person name="Huettel B."/>
            <person name="Barry K.W."/>
            <person name="Haridas S."/>
            <person name="Chen C."/>
            <person name="Bauer D."/>
            <person name="Andreopoulos W."/>
            <person name="Pangilinan J."/>
            <person name="LaButti K."/>
            <person name="Riley R."/>
            <person name="Lipzen A."/>
            <person name="Clum A."/>
            <person name="Drula E."/>
            <person name="Henrissat B."/>
            <person name="Kohler A."/>
            <person name="Grigoriev I.V."/>
            <person name="Martin F.M."/>
            <person name="Hacquard S."/>
        </authorList>
    </citation>
    <scope>NUCLEOTIDE SEQUENCE</scope>
    <source>
        <strain evidence="2">MPI-SDFR-AT-0073</strain>
    </source>
</reference>